<evidence type="ECO:0000259" key="7">
    <source>
        <dbReference type="PROSITE" id="PS50850"/>
    </source>
</evidence>
<evidence type="ECO:0000313" key="9">
    <source>
        <dbReference type="Proteomes" id="UP000199051"/>
    </source>
</evidence>
<feature type="transmembrane region" description="Helical" evidence="6">
    <location>
        <begin position="12"/>
        <end position="39"/>
    </location>
</feature>
<protein>
    <submittedName>
        <fullName evidence="8">Predicted arabinose efflux permease, MFS family</fullName>
    </submittedName>
</protein>
<dbReference type="AlphaFoldDB" id="A0A1H9MV77"/>
<evidence type="ECO:0000256" key="5">
    <source>
        <dbReference type="ARBA" id="ARBA00023136"/>
    </source>
</evidence>
<comment type="subcellular location">
    <subcellularLocation>
        <location evidence="1">Cell membrane</location>
        <topology evidence="1">Multi-pass membrane protein</topology>
    </subcellularLocation>
</comment>
<dbReference type="Gene3D" id="1.20.1250.20">
    <property type="entry name" value="MFS general substrate transporter like domains"/>
    <property type="match status" value="1"/>
</dbReference>
<evidence type="ECO:0000313" key="8">
    <source>
        <dbReference type="EMBL" id="SER27315.1"/>
    </source>
</evidence>
<dbReference type="GO" id="GO:0005886">
    <property type="term" value="C:plasma membrane"/>
    <property type="evidence" value="ECO:0007669"/>
    <property type="project" value="UniProtKB-SubCell"/>
</dbReference>
<dbReference type="Proteomes" id="UP000199051">
    <property type="component" value="Unassembled WGS sequence"/>
</dbReference>
<keyword evidence="9" id="KW-1185">Reference proteome</keyword>
<evidence type="ECO:0000256" key="1">
    <source>
        <dbReference type="ARBA" id="ARBA00004651"/>
    </source>
</evidence>
<dbReference type="PANTHER" id="PTHR23513:SF6">
    <property type="entry name" value="MAJOR FACILITATOR SUPERFAMILY ASSOCIATED DOMAIN-CONTAINING PROTEIN"/>
    <property type="match status" value="1"/>
</dbReference>
<feature type="transmembrane region" description="Helical" evidence="6">
    <location>
        <begin position="89"/>
        <end position="115"/>
    </location>
</feature>
<dbReference type="InterPro" id="IPR020846">
    <property type="entry name" value="MFS_dom"/>
</dbReference>
<gene>
    <name evidence="8" type="ORF">SAMN04487818_102341</name>
</gene>
<dbReference type="EMBL" id="FOGI01000002">
    <property type="protein sequence ID" value="SER27315.1"/>
    <property type="molecule type" value="Genomic_DNA"/>
</dbReference>
<accession>A0A1H9MV77</accession>
<feature type="transmembrane region" description="Helical" evidence="6">
    <location>
        <begin position="376"/>
        <end position="395"/>
    </location>
</feature>
<evidence type="ECO:0000256" key="4">
    <source>
        <dbReference type="ARBA" id="ARBA00022989"/>
    </source>
</evidence>
<dbReference type="Pfam" id="PF07690">
    <property type="entry name" value="MFS_1"/>
    <property type="match status" value="1"/>
</dbReference>
<keyword evidence="4 6" id="KW-1133">Transmembrane helix</keyword>
<dbReference type="RefSeq" id="WP_092775266.1">
    <property type="nucleotide sequence ID" value="NZ_FOGI01000002.1"/>
</dbReference>
<dbReference type="InterPro" id="IPR036259">
    <property type="entry name" value="MFS_trans_sf"/>
</dbReference>
<evidence type="ECO:0000256" key="3">
    <source>
        <dbReference type="ARBA" id="ARBA00022692"/>
    </source>
</evidence>
<reference evidence="9" key="1">
    <citation type="submission" date="2016-10" db="EMBL/GenBank/DDBJ databases">
        <authorList>
            <person name="Varghese N."/>
            <person name="Submissions S."/>
        </authorList>
    </citation>
    <scope>NUCLEOTIDE SEQUENCE [LARGE SCALE GENOMIC DNA]</scope>
    <source>
        <strain evidence="9">DSM 44260</strain>
    </source>
</reference>
<feature type="transmembrane region" description="Helical" evidence="6">
    <location>
        <begin position="309"/>
        <end position="335"/>
    </location>
</feature>
<feature type="domain" description="Major facilitator superfamily (MFS) profile" evidence="7">
    <location>
        <begin position="218"/>
        <end position="408"/>
    </location>
</feature>
<dbReference type="PANTHER" id="PTHR23513">
    <property type="entry name" value="INTEGRAL MEMBRANE EFFLUX PROTEIN-RELATED"/>
    <property type="match status" value="1"/>
</dbReference>
<feature type="transmembrane region" description="Helical" evidence="6">
    <location>
        <begin position="221"/>
        <end position="245"/>
    </location>
</feature>
<feature type="transmembrane region" description="Helical" evidence="6">
    <location>
        <begin position="284"/>
        <end position="303"/>
    </location>
</feature>
<dbReference type="CDD" id="cd06173">
    <property type="entry name" value="MFS_MefA_like"/>
    <property type="match status" value="1"/>
</dbReference>
<proteinExistence type="predicted"/>
<organism evidence="8 9">
    <name type="scientific">Actinokineospora terrae</name>
    <dbReference type="NCBI Taxonomy" id="155974"/>
    <lineage>
        <taxon>Bacteria</taxon>
        <taxon>Bacillati</taxon>
        <taxon>Actinomycetota</taxon>
        <taxon>Actinomycetes</taxon>
        <taxon>Pseudonocardiales</taxon>
        <taxon>Pseudonocardiaceae</taxon>
        <taxon>Actinokineospora</taxon>
    </lineage>
</organism>
<feature type="transmembrane region" description="Helical" evidence="6">
    <location>
        <begin position="251"/>
        <end position="272"/>
    </location>
</feature>
<feature type="transmembrane region" description="Helical" evidence="6">
    <location>
        <begin position="157"/>
        <end position="180"/>
    </location>
</feature>
<dbReference type="PROSITE" id="PS50850">
    <property type="entry name" value="MFS"/>
    <property type="match status" value="1"/>
</dbReference>
<keyword evidence="2" id="KW-1003">Cell membrane</keyword>
<keyword evidence="5 6" id="KW-0472">Membrane</keyword>
<name>A0A1H9MV77_9PSEU</name>
<feature type="transmembrane region" description="Helical" evidence="6">
    <location>
        <begin position="347"/>
        <end position="370"/>
    </location>
</feature>
<dbReference type="GO" id="GO:0022857">
    <property type="term" value="F:transmembrane transporter activity"/>
    <property type="evidence" value="ECO:0007669"/>
    <property type="project" value="InterPro"/>
</dbReference>
<evidence type="ECO:0000256" key="2">
    <source>
        <dbReference type="ARBA" id="ARBA00022475"/>
    </source>
</evidence>
<sequence>MGTRSLGRGFGWLWAAYSVSTFGTWLAFNAFPLIAILVLQAGAAAVSLLAAAGQAVGAAIAVPLGAWVEFRRKRAVMVGMDLTRFAALLSVPAAFALGLLTFAHLLVVSVVVAAADIVFRAAAGACVKSLVGPDDLLVANSRFETTTWLATAVGPPIGTAAIGFLGPVVTVVADAVSYLFSASGIRAIGRTEPPPARRCAETGGVLEGWRYLRASPQLRPLLANTVLVNGLIMATAPLLTVMMLVDLGFEPWQYGLVFTLPCLGGLIGARVVGRLVDRFGQREVLLAAGVLRVCWPIGLAFVGPGLAGLLLVVVVEFGLIACVGVFTPLAATYRLQRIPTDRLTRALAAWSVTTKAGTAALTALWGVLAGVTGPRAAIAVAGVLLLATPLLFLGWETASSSLSARRWE</sequence>
<dbReference type="SUPFAM" id="SSF103473">
    <property type="entry name" value="MFS general substrate transporter"/>
    <property type="match status" value="1"/>
</dbReference>
<dbReference type="InterPro" id="IPR011701">
    <property type="entry name" value="MFS"/>
</dbReference>
<dbReference type="STRING" id="155974.SAMN04487818_102341"/>
<evidence type="ECO:0000256" key="6">
    <source>
        <dbReference type="SAM" id="Phobius"/>
    </source>
</evidence>
<feature type="transmembrane region" description="Helical" evidence="6">
    <location>
        <begin position="45"/>
        <end position="68"/>
    </location>
</feature>
<keyword evidence="3 6" id="KW-0812">Transmembrane</keyword>